<dbReference type="PANTHER" id="PTHR10572">
    <property type="entry name" value="3-HYDROXY-3-METHYLGLUTARYL-COENZYME A REDUCTASE"/>
    <property type="match status" value="1"/>
</dbReference>
<dbReference type="GO" id="GO:0015936">
    <property type="term" value="P:coenzyme A metabolic process"/>
    <property type="evidence" value="ECO:0007669"/>
    <property type="project" value="InterPro"/>
</dbReference>
<dbReference type="EC" id="1.1.1.88" evidence="3"/>
<dbReference type="Pfam" id="PF00368">
    <property type="entry name" value="HMG-CoA_red"/>
    <property type="match status" value="1"/>
</dbReference>
<dbReference type="GO" id="GO:0140643">
    <property type="term" value="F:hydroxymethylglutaryl-CoA reductase (NADH) activity"/>
    <property type="evidence" value="ECO:0007669"/>
    <property type="project" value="UniProtKB-EC"/>
</dbReference>
<protein>
    <recommendedName>
        <fullName evidence="3">3-hydroxy-3-methylglutaryl coenzyme A reductase</fullName>
        <shortName evidence="3">HMG-CoA reductase</shortName>
        <ecNumber evidence="3">1.1.1.88</ecNumber>
    </recommendedName>
</protein>
<comment type="similarity">
    <text evidence="1 3">Belongs to the HMG-CoA reductase family.</text>
</comment>
<reference evidence="4 5" key="1">
    <citation type="submission" date="2019-07" db="EMBL/GenBank/DDBJ databases">
        <title>Complete Genome Sequence of Leptotrichia shahii Strain JCM 16776.</title>
        <authorList>
            <person name="Watanabe S."/>
            <person name="Cui L."/>
        </authorList>
    </citation>
    <scope>NUCLEOTIDE SEQUENCE [LARGE SCALE GENOMIC DNA]</scope>
    <source>
        <strain evidence="4 5">JCM16776</strain>
    </source>
</reference>
<name>A0A510JMN7_9FUSO</name>
<accession>A0A510JMN7</accession>
<dbReference type="STRING" id="1122172.GCA_000373045_00584"/>
<dbReference type="KEGG" id="lsz:JCM16776_0819"/>
<comment type="pathway">
    <text evidence="3">Metabolic intermediate metabolism; (R)-mevalonate degradation; (S)-3-hydroxy-3-methylglutaryl-CoA from (R)-mevalonate: step 1/1.</text>
</comment>
<dbReference type="InterPro" id="IPR009029">
    <property type="entry name" value="HMG_CoA_Rdtase_sub-bd_dom_sf"/>
</dbReference>
<sequence length="438" mass="47735">MKKENQKKLNWLGFQKKERIERIQMLKANDFLNDEFEQILKKNENLPLETANQMAENGIGTFALPFSIAPNFVIDGKDYAVPMVTEEPSVVAGCSYAAKIIAKSGGFTTEILDRKMIGQVALYDILDFENAVSVILENKNEILKIANDAHPSIVARGGGAINIEVKNIDEFLIVYLIADVKEAMGANILNTMLEAIKIPLENITNGKSLMAILSNYATESLVKAQCEVNVKLLSTSMETSIETAKKIELASKFAKLDIYRATTHNKGIFNGIDAVVIATGNDWRAIEAGGNAFAVKNGKYEGLTTWTFDESTNKLRGELILPMPIASVGGSIGLNPSVKAAFNILRNPSAKTLASIITSVGLAQNFAAIKALVTTGIQHGHMKLQARSLALFAGAKGREVDIVVERLLESGKSINLENVGKILEEIKIKKENFNILLP</sequence>
<dbReference type="SUPFAM" id="SSF55035">
    <property type="entry name" value="NAD-binding domain of HMG-CoA reductase"/>
    <property type="match status" value="1"/>
</dbReference>
<keyword evidence="2 3" id="KW-0560">Oxidoreductase</keyword>
<gene>
    <name evidence="4" type="ORF">JCM16776_0819</name>
</gene>
<dbReference type="PANTHER" id="PTHR10572:SF24">
    <property type="entry name" value="3-HYDROXY-3-METHYLGLUTARYL-COENZYME A REDUCTASE"/>
    <property type="match status" value="1"/>
</dbReference>
<keyword evidence="5" id="KW-1185">Reference proteome</keyword>
<keyword evidence="3" id="KW-0520">NAD</keyword>
<dbReference type="UniPathway" id="UPA00257">
    <property type="reaction ID" value="UER00367"/>
</dbReference>
<dbReference type="Gene3D" id="3.90.770.10">
    <property type="entry name" value="3-hydroxy-3-methylglutaryl-coenzyme A Reductase, Chain A, domain 2"/>
    <property type="match status" value="2"/>
</dbReference>
<evidence type="ECO:0000313" key="4">
    <source>
        <dbReference type="EMBL" id="BBM40599.1"/>
    </source>
</evidence>
<dbReference type="GO" id="GO:0004420">
    <property type="term" value="F:hydroxymethylglutaryl-CoA reductase (NADPH) activity"/>
    <property type="evidence" value="ECO:0007669"/>
    <property type="project" value="InterPro"/>
</dbReference>
<dbReference type="InterPro" id="IPR009023">
    <property type="entry name" value="HMG_CoA_Rdtase_NAD(P)-bd_sf"/>
</dbReference>
<dbReference type="InterPro" id="IPR023074">
    <property type="entry name" value="HMG_CoA_Rdtase_cat_sf"/>
</dbReference>
<dbReference type="NCBIfam" id="TIGR00532">
    <property type="entry name" value="HMG_CoA_R_NAD"/>
    <property type="match status" value="1"/>
</dbReference>
<evidence type="ECO:0000313" key="5">
    <source>
        <dbReference type="Proteomes" id="UP000322617"/>
    </source>
</evidence>
<comment type="catalytic activity">
    <reaction evidence="3">
        <text>(R)-mevalonate + 2 NAD(+) + CoA = (3S)-3-hydroxy-3-methylglutaryl-CoA + 2 NADH + 2 H(+)</text>
        <dbReference type="Rhea" id="RHEA:14833"/>
        <dbReference type="ChEBI" id="CHEBI:15378"/>
        <dbReference type="ChEBI" id="CHEBI:36464"/>
        <dbReference type="ChEBI" id="CHEBI:43074"/>
        <dbReference type="ChEBI" id="CHEBI:57287"/>
        <dbReference type="ChEBI" id="CHEBI:57540"/>
        <dbReference type="ChEBI" id="CHEBI:57945"/>
        <dbReference type="EC" id="1.1.1.88"/>
    </reaction>
</comment>
<evidence type="ECO:0000256" key="1">
    <source>
        <dbReference type="ARBA" id="ARBA00007661"/>
    </source>
</evidence>
<dbReference type="PROSITE" id="PS50065">
    <property type="entry name" value="HMG_COA_REDUCTASE_4"/>
    <property type="match status" value="1"/>
</dbReference>
<dbReference type="SUPFAM" id="SSF56542">
    <property type="entry name" value="Substrate-binding domain of HMG-CoA reductase"/>
    <property type="match status" value="1"/>
</dbReference>
<dbReference type="CDD" id="cd00644">
    <property type="entry name" value="HMG-CoA_reductase_classII"/>
    <property type="match status" value="1"/>
</dbReference>
<organism evidence="4 5">
    <name type="scientific">Leptotrichia shahii</name>
    <dbReference type="NCBI Taxonomy" id="157691"/>
    <lineage>
        <taxon>Bacteria</taxon>
        <taxon>Fusobacteriati</taxon>
        <taxon>Fusobacteriota</taxon>
        <taxon>Fusobacteriia</taxon>
        <taxon>Fusobacteriales</taxon>
        <taxon>Leptotrichiaceae</taxon>
        <taxon>Leptotrichia</taxon>
    </lineage>
</organism>
<dbReference type="InterPro" id="IPR004553">
    <property type="entry name" value="HMG_CoA_Rdtase_bac-typ"/>
</dbReference>
<dbReference type="EMBL" id="AP019827">
    <property type="protein sequence ID" value="BBM40599.1"/>
    <property type="molecule type" value="Genomic_DNA"/>
</dbReference>
<dbReference type="Gene3D" id="1.10.8.660">
    <property type="match status" value="1"/>
</dbReference>
<dbReference type="RefSeq" id="WP_018450211.1">
    <property type="nucleotide sequence ID" value="NZ_AP019827.1"/>
</dbReference>
<dbReference type="InterPro" id="IPR002202">
    <property type="entry name" value="HMG_CoA_Rdtase"/>
</dbReference>
<evidence type="ECO:0000256" key="3">
    <source>
        <dbReference type="RuleBase" id="RU361219"/>
    </source>
</evidence>
<dbReference type="Proteomes" id="UP000322617">
    <property type="component" value="Chromosome"/>
</dbReference>
<dbReference type="AlphaFoldDB" id="A0A510JMN7"/>
<proteinExistence type="inferred from homology"/>
<dbReference type="OrthoDB" id="9764892at2"/>
<evidence type="ECO:0000256" key="2">
    <source>
        <dbReference type="ARBA" id="ARBA00023002"/>
    </source>
</evidence>